<dbReference type="AlphaFoldDB" id="A0A552FC25"/>
<reference evidence="2 3" key="1">
    <citation type="submission" date="2019-01" db="EMBL/GenBank/DDBJ databases">
        <title>Coherence of Microcystis species and biogeography revealed through population genomics.</title>
        <authorList>
            <person name="Perez-Carrascal O.M."/>
            <person name="Terrat Y."/>
            <person name="Giani A."/>
            <person name="Fortin N."/>
            <person name="Tromas N."/>
            <person name="Shapiro B.J."/>
        </authorList>
    </citation>
    <scope>NUCLEOTIDE SEQUENCE [LARGE SCALE GENOMIC DNA]</scope>
    <source>
        <strain evidence="2">Ma_QC_Ca_00000000_S207</strain>
    </source>
</reference>
<evidence type="ECO:0000256" key="1">
    <source>
        <dbReference type="SAM" id="SignalP"/>
    </source>
</evidence>
<comment type="caution">
    <text evidence="2">The sequence shown here is derived from an EMBL/GenBank/DDBJ whole genome shotgun (WGS) entry which is preliminary data.</text>
</comment>
<sequence length="118" mass="12662">MKKLLSLATLTVLFSVSFGLTWMKPGSANDDAKIEARIAAWGRNCKNSVVSHMGSDVSMSDINVTLGATLQSSIDAGETTLQDINRGGLSYNWSVPKKKVSGYCNTDGKGNVTEFKLD</sequence>
<accession>A0A552FC25</accession>
<dbReference type="Proteomes" id="UP000320293">
    <property type="component" value="Unassembled WGS sequence"/>
</dbReference>
<proteinExistence type="predicted"/>
<feature type="signal peptide" evidence="1">
    <location>
        <begin position="1"/>
        <end position="28"/>
    </location>
</feature>
<keyword evidence="1" id="KW-0732">Signal</keyword>
<gene>
    <name evidence="2" type="ORF">EWV91_16830</name>
</gene>
<protein>
    <submittedName>
        <fullName evidence="2">Uncharacterized protein</fullName>
    </submittedName>
</protein>
<feature type="chain" id="PRO_5021848171" evidence="1">
    <location>
        <begin position="29"/>
        <end position="118"/>
    </location>
</feature>
<organism evidence="2 3">
    <name type="scientific">Microcystis aeruginosa Ma_QC_Ca_00000000_S207</name>
    <dbReference type="NCBI Taxonomy" id="2486251"/>
    <lineage>
        <taxon>Bacteria</taxon>
        <taxon>Bacillati</taxon>
        <taxon>Cyanobacteriota</taxon>
        <taxon>Cyanophyceae</taxon>
        <taxon>Oscillatoriophycideae</taxon>
        <taxon>Chroococcales</taxon>
        <taxon>Microcystaceae</taxon>
        <taxon>Microcystis</taxon>
    </lineage>
</organism>
<evidence type="ECO:0000313" key="3">
    <source>
        <dbReference type="Proteomes" id="UP000320293"/>
    </source>
</evidence>
<evidence type="ECO:0000313" key="2">
    <source>
        <dbReference type="EMBL" id="TRU44269.1"/>
    </source>
</evidence>
<name>A0A552FC25_MICAE</name>
<dbReference type="EMBL" id="SFBF01000313">
    <property type="protein sequence ID" value="TRU44269.1"/>
    <property type="molecule type" value="Genomic_DNA"/>
</dbReference>